<dbReference type="AlphaFoldDB" id="A0A0I9VFN5"/>
<comment type="caution">
    <text evidence="2">The sequence shown here is derived from an EMBL/GenBank/DDBJ whole genome shotgun (WGS) entry which is preliminary data.</text>
</comment>
<dbReference type="SUPFAM" id="SSF140459">
    <property type="entry name" value="PE/PPE dimer-like"/>
    <property type="match status" value="1"/>
</dbReference>
<proteinExistence type="predicted"/>
<dbReference type="InterPro" id="IPR000084">
    <property type="entry name" value="PE-PGRS_N"/>
</dbReference>
<dbReference type="InterPro" id="IPR038332">
    <property type="entry name" value="PPE_sf"/>
</dbReference>
<dbReference type="Pfam" id="PF00934">
    <property type="entry name" value="PE"/>
    <property type="match status" value="1"/>
</dbReference>
<evidence type="ECO:0000313" key="2">
    <source>
        <dbReference type="EMBL" id="KLO37777.1"/>
    </source>
</evidence>
<dbReference type="RefSeq" id="WP_047314983.1">
    <property type="nucleotide sequence ID" value="NZ_LDPQ01000009.1"/>
</dbReference>
<dbReference type="OrthoDB" id="4752893at2"/>
<accession>A0A0I9VFN5</accession>
<dbReference type="Gene3D" id="1.10.287.850">
    <property type="entry name" value="HP0062-like domain"/>
    <property type="match status" value="1"/>
</dbReference>
<dbReference type="Proteomes" id="UP000036334">
    <property type="component" value="Unassembled WGS sequence"/>
</dbReference>
<organism evidence="2 3">
    <name type="scientific">Mycobacterium haemophilum</name>
    <dbReference type="NCBI Taxonomy" id="29311"/>
    <lineage>
        <taxon>Bacteria</taxon>
        <taxon>Bacillati</taxon>
        <taxon>Actinomycetota</taxon>
        <taxon>Actinomycetes</taxon>
        <taxon>Mycobacteriales</taxon>
        <taxon>Mycobacteriaceae</taxon>
        <taxon>Mycobacterium</taxon>
    </lineage>
</organism>
<name>A0A0I9VFN5_9MYCO</name>
<keyword evidence="3" id="KW-1185">Reference proteome</keyword>
<gene>
    <name evidence="2" type="ORF">ABH38_07450</name>
</gene>
<protein>
    <submittedName>
        <fullName evidence="2">PE family protein</fullName>
    </submittedName>
</protein>
<sequence>MSFVLATPDALVTAASDLAGIGSTLNAANAAAAAPTTGILAAAADQVSTQIAALFSQHAQGYQRLSAQLAAFHEQFVQAMSTSASTYAAAEANAVQTLVNAVNRPAELLLGHPLLGGDAHVGGHPAAGGVWSNVAGRIESVLLGNSGAGLIGNAFGLPGGSGAAANHTGASALGLRPTGGARGLTVAANALLQPANLTNAAAAPAAAGSIGTAIENLYLAVEPWVQYGFNLLSYVVGWVPWIGILAPQINFFYYLFEPMVQSALFNTIDWLGGTITFSQGLSNFWAATTASVNQFIQTEVNWVLSFLPPLPPLP</sequence>
<reference evidence="2 3" key="1">
    <citation type="submission" date="2015-05" db="EMBL/GenBank/DDBJ databases">
        <title>Genome sequence of Mycobacterium haemophilum.</title>
        <authorList>
            <person name="Greninger A.L."/>
            <person name="Cunningham G."/>
            <person name="Miller S."/>
        </authorList>
    </citation>
    <scope>NUCLEOTIDE SEQUENCE [LARGE SCALE GENOMIC DNA]</scope>
    <source>
        <strain evidence="3">UC1</strain>
    </source>
</reference>
<evidence type="ECO:0000259" key="1">
    <source>
        <dbReference type="Pfam" id="PF00934"/>
    </source>
</evidence>
<feature type="domain" description="PE" evidence="1">
    <location>
        <begin position="4"/>
        <end position="93"/>
    </location>
</feature>
<dbReference type="EMBL" id="LDPR01000004">
    <property type="protein sequence ID" value="KLO37777.1"/>
    <property type="molecule type" value="Genomic_DNA"/>
</dbReference>
<evidence type="ECO:0000313" key="3">
    <source>
        <dbReference type="Proteomes" id="UP000036334"/>
    </source>
</evidence>
<dbReference type="PATRIC" id="fig|29311.18.peg.4457"/>